<dbReference type="PROSITE" id="PS51194">
    <property type="entry name" value="HELICASE_CTER"/>
    <property type="match status" value="1"/>
</dbReference>
<keyword evidence="3" id="KW-0479">Metal-binding</keyword>
<dbReference type="Gene3D" id="3.40.50.10810">
    <property type="entry name" value="Tandem AAA-ATPase domain"/>
    <property type="match status" value="1"/>
</dbReference>
<dbReference type="Pfam" id="PF04434">
    <property type="entry name" value="SWIM"/>
    <property type="match status" value="1"/>
</dbReference>
<evidence type="ECO:0000259" key="5">
    <source>
        <dbReference type="PROSITE" id="PS51192"/>
    </source>
</evidence>
<reference evidence="7 8" key="1">
    <citation type="submission" date="2022-12" db="EMBL/GenBank/DDBJ databases">
        <title>Coexistence and Characterization of a Novel Tigecycline Resistance gene tet(X) variant and blaNDM-1 in a Pseudomonas caeni Isolate of Chicken Origin.</title>
        <authorList>
            <person name="Lu X."/>
            <person name="Zhang L."/>
            <person name="Li R."/>
            <person name="Wang Z."/>
        </authorList>
    </citation>
    <scope>NUCLEOTIDE SEQUENCE [LARGE SCALE GENOMIC DNA]</scope>
    <source>
        <strain evidence="7 8">CE14</strain>
    </source>
</reference>
<keyword evidence="2 7" id="KW-0547">Nucleotide-binding</keyword>
<feature type="domain" description="SWIM-type" evidence="4">
    <location>
        <begin position="60"/>
        <end position="94"/>
    </location>
</feature>
<name>A0AAE9VN79_9GAMM</name>
<protein>
    <submittedName>
        <fullName evidence="7">DEAD/DEAH box helicase</fullName>
    </submittedName>
</protein>
<dbReference type="GO" id="GO:0008270">
    <property type="term" value="F:zinc ion binding"/>
    <property type="evidence" value="ECO:0007669"/>
    <property type="project" value="UniProtKB-KW"/>
</dbReference>
<dbReference type="EMBL" id="CP114976">
    <property type="protein sequence ID" value="WBE25260.1"/>
    <property type="molecule type" value="Genomic_DNA"/>
</dbReference>
<dbReference type="KEGG" id="dce:O6P33_13090"/>
<dbReference type="InterPro" id="IPR001650">
    <property type="entry name" value="Helicase_C-like"/>
</dbReference>
<keyword evidence="8" id="KW-1185">Reference proteome</keyword>
<accession>A0AAE9VN79</accession>
<dbReference type="InterPro" id="IPR027417">
    <property type="entry name" value="P-loop_NTPase"/>
</dbReference>
<evidence type="ECO:0000259" key="6">
    <source>
        <dbReference type="PROSITE" id="PS51194"/>
    </source>
</evidence>
<dbReference type="InterPro" id="IPR014001">
    <property type="entry name" value="Helicase_ATP-bd"/>
</dbReference>
<keyword evidence="3" id="KW-0863">Zinc-finger</keyword>
<feature type="domain" description="Helicase ATP-binding" evidence="5">
    <location>
        <begin position="431"/>
        <end position="591"/>
    </location>
</feature>
<dbReference type="InterPro" id="IPR049730">
    <property type="entry name" value="SNF2/RAD54-like_C"/>
</dbReference>
<keyword evidence="2 7" id="KW-0347">Helicase</keyword>
<dbReference type="PROSITE" id="PS51192">
    <property type="entry name" value="HELICASE_ATP_BIND_1"/>
    <property type="match status" value="1"/>
</dbReference>
<dbReference type="GO" id="GO:0005524">
    <property type="term" value="F:ATP binding"/>
    <property type="evidence" value="ECO:0007669"/>
    <property type="project" value="InterPro"/>
</dbReference>
<dbReference type="SMART" id="SM00487">
    <property type="entry name" value="DEXDc"/>
    <property type="match status" value="1"/>
</dbReference>
<dbReference type="InterPro" id="IPR038718">
    <property type="entry name" value="SNF2-like_sf"/>
</dbReference>
<keyword evidence="3" id="KW-0862">Zinc</keyword>
<dbReference type="GO" id="GO:0004386">
    <property type="term" value="F:helicase activity"/>
    <property type="evidence" value="ECO:0007669"/>
    <property type="project" value="UniProtKB-KW"/>
</dbReference>
<dbReference type="InterPro" id="IPR007527">
    <property type="entry name" value="Znf_SWIM"/>
</dbReference>
<dbReference type="PANTHER" id="PTHR10799">
    <property type="entry name" value="SNF2/RAD54 HELICASE FAMILY"/>
    <property type="match status" value="1"/>
</dbReference>
<dbReference type="CDD" id="cd18793">
    <property type="entry name" value="SF2_C_SNF"/>
    <property type="match status" value="1"/>
</dbReference>
<dbReference type="Gene3D" id="3.40.50.300">
    <property type="entry name" value="P-loop containing nucleotide triphosphate hydrolases"/>
    <property type="match status" value="1"/>
</dbReference>
<dbReference type="GO" id="GO:0016787">
    <property type="term" value="F:hydrolase activity"/>
    <property type="evidence" value="ECO:0007669"/>
    <property type="project" value="UniProtKB-KW"/>
</dbReference>
<evidence type="ECO:0000256" key="2">
    <source>
        <dbReference type="ARBA" id="ARBA00022806"/>
    </source>
</evidence>
<dbReference type="SUPFAM" id="SSF52540">
    <property type="entry name" value="P-loop containing nucleoside triphosphate hydrolases"/>
    <property type="match status" value="2"/>
</dbReference>
<evidence type="ECO:0000259" key="4">
    <source>
        <dbReference type="PROSITE" id="PS50966"/>
    </source>
</evidence>
<dbReference type="AlphaFoldDB" id="A0AAE9VN79"/>
<dbReference type="Proteomes" id="UP001212189">
    <property type="component" value="Chromosome"/>
</dbReference>
<evidence type="ECO:0000256" key="3">
    <source>
        <dbReference type="PROSITE-ProRule" id="PRU00325"/>
    </source>
</evidence>
<dbReference type="RefSeq" id="WP_269818205.1">
    <property type="nucleotide sequence ID" value="NZ_CP114976.1"/>
</dbReference>
<dbReference type="Pfam" id="PF00176">
    <property type="entry name" value="SNF2-rel_dom"/>
    <property type="match status" value="1"/>
</dbReference>
<proteinExistence type="predicted"/>
<dbReference type="Pfam" id="PF00271">
    <property type="entry name" value="Helicase_C"/>
    <property type="match status" value="1"/>
</dbReference>
<dbReference type="CDD" id="cd18012">
    <property type="entry name" value="DEXQc_arch_SWI2_SNF2"/>
    <property type="match status" value="1"/>
</dbReference>
<keyword evidence="2 7" id="KW-0067">ATP-binding</keyword>
<evidence type="ECO:0000313" key="7">
    <source>
        <dbReference type="EMBL" id="WBE25260.1"/>
    </source>
</evidence>
<evidence type="ECO:0000256" key="1">
    <source>
        <dbReference type="ARBA" id="ARBA00022801"/>
    </source>
</evidence>
<feature type="domain" description="Helicase C-terminal" evidence="6">
    <location>
        <begin position="718"/>
        <end position="873"/>
    </location>
</feature>
<gene>
    <name evidence="7" type="ORF">O6P33_13090</name>
</gene>
<dbReference type="SMART" id="SM00490">
    <property type="entry name" value="HELICc"/>
    <property type="match status" value="1"/>
</dbReference>
<organism evidence="7 8">
    <name type="scientific">Denitrificimonas caeni</name>
    <dbReference type="NCBI Taxonomy" id="521720"/>
    <lineage>
        <taxon>Bacteria</taxon>
        <taxon>Pseudomonadati</taxon>
        <taxon>Pseudomonadota</taxon>
        <taxon>Gammaproteobacteria</taxon>
        <taxon>Pseudomonadales</taxon>
        <taxon>Pseudomonadaceae</taxon>
        <taxon>Denitrificimonas</taxon>
    </lineage>
</organism>
<dbReference type="InterPro" id="IPR000330">
    <property type="entry name" value="SNF2_N"/>
</dbReference>
<keyword evidence="1" id="KW-0378">Hydrolase</keyword>
<evidence type="ECO:0000313" key="8">
    <source>
        <dbReference type="Proteomes" id="UP001212189"/>
    </source>
</evidence>
<dbReference type="PROSITE" id="PS50966">
    <property type="entry name" value="ZF_SWIM"/>
    <property type="match status" value="1"/>
</dbReference>
<sequence length="886" mass="99137">MTLDINQLQCAQWRQAFANGDFKRGKAYAAQGRSTLVSLQEQTLKARCRGSVEKSYQQRITLLAQAGYYDINGQCSCYVGYNCKHVVAALLTLEQQQQLGQAPQSAASTAPNPVKANTKQTLHISDAPVLPPTPQLTFGSVTLQRYDMRSGRTLTTVQHRAALAFNYQGHLCSGKPSTDFLASTGPYQRLRIYRDLAFEQQCRTQLQQLGWQASLRQSEAVPESAGDPYELASEQAWLAFMQHPLQQLREQNWQIVMLPQFQLNLLAIDNWYANIDESPGLEWFSLELGIEVAGHSISLLPILLQLIRQSPQLLDPSYLAQRDDHEVTAVYIAKLGQRVALPYARIRPVLQTLAELYIREAITDEHSLRLPRQEAARLTHLQAQGIEWHGGANIRQLAERLSQPLDTLSPIPTGLTATLRDYQHEGLTWLQNLRQMGMGGVLADDMGLGKTLQTLAHILSEKNAQRLQQPALIIVPTSLLANWQDEAALFTPQLQVLTLHGAQRQTLFAQITEADIVLSTYALLSRDSQHLLAQNWHIVVLDEAQTIKNPRSKAAQCAGQLNAKQRLCLTGTPLENNLSELWSLFNFVMPGWLGDAKSFNKHYRHPIEKQQNAQRLAHLQGRLKPFILRRDKQQVASELPEKTEITQYIDLTSSQRDRYETLRLAMDKKVRDEIQRVGLARSHFVVLEALLRLRQVCGDLRLLSAADAEQYSSQDSAKMLHLMAMLRSFTSSGRRILVFSQFTSMLALIAAELEKAQIPFVQLTGQTRDRRSPVALFQSGQVPVFLISLKAGGVGLNLTAADTVIHVDPWWNPATEAQASDRAYRIGQTKPVFIYKLIARGSVEEKIQHLQQHKAALARSILEAGSSTSATLESADIASLLAPLNS</sequence>